<feature type="region of interest" description="Disordered" evidence="1">
    <location>
        <begin position="144"/>
        <end position="187"/>
    </location>
</feature>
<dbReference type="EMBL" id="LSRX01000049">
    <property type="protein sequence ID" value="OLQ12085.1"/>
    <property type="molecule type" value="Genomic_DNA"/>
</dbReference>
<feature type="compositionally biased region" description="Low complexity" evidence="1">
    <location>
        <begin position="393"/>
        <end position="402"/>
    </location>
</feature>
<gene>
    <name evidence="2" type="ORF">AK812_SmicGene4061</name>
</gene>
<name>A0A1Q9EXG6_SYMMI</name>
<accession>A0A1Q9EXG6</accession>
<feature type="compositionally biased region" description="Basic residues" evidence="1">
    <location>
        <begin position="351"/>
        <end position="373"/>
    </location>
</feature>
<feature type="region of interest" description="Disordered" evidence="1">
    <location>
        <begin position="295"/>
        <end position="418"/>
    </location>
</feature>
<evidence type="ECO:0000313" key="3">
    <source>
        <dbReference type="Proteomes" id="UP000186817"/>
    </source>
</evidence>
<proteinExistence type="predicted"/>
<protein>
    <submittedName>
        <fullName evidence="2">Uncharacterized protein</fullName>
    </submittedName>
</protein>
<dbReference type="OrthoDB" id="429028at2759"/>
<sequence>MGRGKKQKQLGLKQSEENYYLLVHRRSKQVEKRKCGDDGSDIFRGARVTALEELREELLSCPTLKPRIQDTKKLLLLPADCPEVDTIKESMVAMNKDILLPLVKMYGHAEAFRTTWHTPAPADLAIVHPKPDFTIRYNEITGKKKQRVKAGQDEQKDEKPVPLLEDHSLQSQISSSSIGSEGSSVHDPPIAASEVAALVPTSPQAASQGVRDDAAELLQSLVLRLIREGHDVKKGHAQDSGAAANVAKRDGQSGVGLHSDGKPASFDERVAQHVSLAHDMMVEAAGKIPKLPQGFSLGSPLTRSMQQDLADGKRQAKGGGKGKRSLGETLTKRASKLLKERCSGKALSRAGRGKGSGKGKGGKGRGKNGKSKKALGQAAKNAEPKKKPGRQAKSQQKPSKNPKQPKRARKAQPDAAVVGKPWDALNDQLRQLEIGQQQTCDGHGNWGPVEKSLRDMAKPLIYRLPRWYIMPYWSKGVVGLRQGGYTGPQAGLLQSRPDWTPSTVEFREKMSEMWQCAFKELTACVKIAVAHMLVLGFVMPRSSVRLAGGSHALGNAGVLDPGSGSFPRSLDA</sequence>
<organism evidence="2 3">
    <name type="scientific">Symbiodinium microadriaticum</name>
    <name type="common">Dinoflagellate</name>
    <name type="synonym">Zooxanthella microadriatica</name>
    <dbReference type="NCBI Taxonomy" id="2951"/>
    <lineage>
        <taxon>Eukaryota</taxon>
        <taxon>Sar</taxon>
        <taxon>Alveolata</taxon>
        <taxon>Dinophyceae</taxon>
        <taxon>Suessiales</taxon>
        <taxon>Symbiodiniaceae</taxon>
        <taxon>Symbiodinium</taxon>
    </lineage>
</organism>
<dbReference type="AlphaFoldDB" id="A0A1Q9EXG6"/>
<reference evidence="2 3" key="1">
    <citation type="submission" date="2016-02" db="EMBL/GenBank/DDBJ databases">
        <title>Genome analysis of coral dinoflagellate symbionts highlights evolutionary adaptations to a symbiotic lifestyle.</title>
        <authorList>
            <person name="Aranda M."/>
            <person name="Li Y."/>
            <person name="Liew Y.J."/>
            <person name="Baumgarten S."/>
            <person name="Simakov O."/>
            <person name="Wilson M."/>
            <person name="Piel J."/>
            <person name="Ashoor H."/>
            <person name="Bougouffa S."/>
            <person name="Bajic V.B."/>
            <person name="Ryu T."/>
            <person name="Ravasi T."/>
            <person name="Bayer T."/>
            <person name="Micklem G."/>
            <person name="Kim H."/>
            <person name="Bhak J."/>
            <person name="Lajeunesse T.C."/>
            <person name="Voolstra C.R."/>
        </authorList>
    </citation>
    <scope>NUCLEOTIDE SEQUENCE [LARGE SCALE GENOMIC DNA]</scope>
    <source>
        <strain evidence="2 3">CCMP2467</strain>
    </source>
</reference>
<dbReference type="Proteomes" id="UP000186817">
    <property type="component" value="Unassembled WGS sequence"/>
</dbReference>
<comment type="caution">
    <text evidence="2">The sequence shown here is derived from an EMBL/GenBank/DDBJ whole genome shotgun (WGS) entry which is preliminary data.</text>
</comment>
<evidence type="ECO:0000256" key="1">
    <source>
        <dbReference type="SAM" id="MobiDB-lite"/>
    </source>
</evidence>
<keyword evidence="3" id="KW-1185">Reference proteome</keyword>
<evidence type="ECO:0000313" key="2">
    <source>
        <dbReference type="EMBL" id="OLQ12085.1"/>
    </source>
</evidence>
<feature type="region of interest" description="Disordered" evidence="1">
    <location>
        <begin position="233"/>
        <end position="263"/>
    </location>
</feature>
<feature type="compositionally biased region" description="Low complexity" evidence="1">
    <location>
        <begin position="169"/>
        <end position="183"/>
    </location>
</feature>
<feature type="compositionally biased region" description="Basic and acidic residues" evidence="1">
    <location>
        <begin position="150"/>
        <end position="168"/>
    </location>
</feature>